<evidence type="ECO:0000259" key="3">
    <source>
        <dbReference type="Pfam" id="PF00465"/>
    </source>
</evidence>
<proteinExistence type="inferred from homology"/>
<sequence>MQYHMPSRLYFGPGQIQELSTLITAKNPVLVTDKGVVKAGLAAPVLDQLGKMPVFDSIEANPKSDTINKIAGELRQQKPDLVIGLGGGSPLDAGKALALLATNPGNIQDYEGKEKYAVDPLPFVAIPTTCGTGSEVTWVAVITDVDRRFKMSIKGPKLYPTVSIVDPDLIATLPAPMIAATGLDALTHAVEAYLAKPATLITDTHAVKAVGLILGSIEKAFADIRNNARHREDLMYGSMVAGLAFGNADVTAVHCISESIGALYDIPHGVANAMFLPHVLDYNLPVCTRKMAALARTTGIDAVSDDQAAKMFIQKIKDLSKALQIPTFRDLDIGSDQFPLIADMSFKNNSNASNPRDLGQADYRNILEAALGA</sequence>
<evidence type="ECO:0000256" key="2">
    <source>
        <dbReference type="ARBA" id="ARBA00023002"/>
    </source>
</evidence>
<protein>
    <submittedName>
        <fullName evidence="5">1,3-propanediol dehydrogenase DhaT</fullName>
        <ecNumber evidence="5">1.1.1.202</ecNumber>
    </submittedName>
</protein>
<keyword evidence="6" id="KW-1185">Reference proteome</keyword>
<dbReference type="InterPro" id="IPR001670">
    <property type="entry name" value="ADH_Fe/GldA"/>
</dbReference>
<dbReference type="GO" id="GO:0046872">
    <property type="term" value="F:metal ion binding"/>
    <property type="evidence" value="ECO:0007669"/>
    <property type="project" value="InterPro"/>
</dbReference>
<evidence type="ECO:0000313" key="5">
    <source>
        <dbReference type="EMBL" id="EMS80291.1"/>
    </source>
</evidence>
<dbReference type="AlphaFoldDB" id="S0G6T7"/>
<dbReference type="PANTHER" id="PTHR11496">
    <property type="entry name" value="ALCOHOL DEHYDROGENASE"/>
    <property type="match status" value="1"/>
</dbReference>
<dbReference type="GO" id="GO:0004022">
    <property type="term" value="F:alcohol dehydrogenase (NAD+) activity"/>
    <property type="evidence" value="ECO:0007669"/>
    <property type="project" value="TreeGrafter"/>
</dbReference>
<dbReference type="FunFam" id="3.40.50.1970:FF:000003">
    <property type="entry name" value="Alcohol dehydrogenase, iron-containing"/>
    <property type="match status" value="1"/>
</dbReference>
<organism evidence="5 6">
    <name type="scientific">Desulfotignum phosphitoxidans DSM 13687</name>
    <dbReference type="NCBI Taxonomy" id="1286635"/>
    <lineage>
        <taxon>Bacteria</taxon>
        <taxon>Pseudomonadati</taxon>
        <taxon>Thermodesulfobacteriota</taxon>
        <taxon>Desulfobacteria</taxon>
        <taxon>Desulfobacterales</taxon>
        <taxon>Desulfobacteraceae</taxon>
        <taxon>Desulfotignum</taxon>
    </lineage>
</organism>
<evidence type="ECO:0000313" key="6">
    <source>
        <dbReference type="Proteomes" id="UP000014216"/>
    </source>
</evidence>
<accession>S0G6T7</accession>
<feature type="domain" description="Fe-containing alcohol dehydrogenase-like C-terminal" evidence="4">
    <location>
        <begin position="179"/>
        <end position="371"/>
    </location>
</feature>
<dbReference type="InterPro" id="IPR018211">
    <property type="entry name" value="ADH_Fe_CS"/>
</dbReference>
<dbReference type="FunFam" id="1.20.1090.10:FF:000001">
    <property type="entry name" value="Aldehyde-alcohol dehydrogenase"/>
    <property type="match status" value="1"/>
</dbReference>
<feature type="domain" description="Alcohol dehydrogenase iron-type/glycerol dehydrogenase GldA" evidence="3">
    <location>
        <begin position="6"/>
        <end position="167"/>
    </location>
</feature>
<dbReference type="Gene3D" id="1.20.1090.10">
    <property type="entry name" value="Dehydroquinate synthase-like - alpha domain"/>
    <property type="match status" value="1"/>
</dbReference>
<dbReference type="PANTHER" id="PTHR11496:SF83">
    <property type="entry name" value="HYDROXYACID-OXOACID TRANSHYDROGENASE, MITOCHONDRIAL"/>
    <property type="match status" value="1"/>
</dbReference>
<comment type="caution">
    <text evidence="5">The sequence shown here is derived from an EMBL/GenBank/DDBJ whole genome shotgun (WGS) entry which is preliminary data.</text>
</comment>
<name>S0G6T7_9BACT</name>
<dbReference type="Proteomes" id="UP000014216">
    <property type="component" value="Unassembled WGS sequence"/>
</dbReference>
<evidence type="ECO:0000256" key="1">
    <source>
        <dbReference type="ARBA" id="ARBA00007358"/>
    </source>
</evidence>
<dbReference type="InterPro" id="IPR039697">
    <property type="entry name" value="Alcohol_dehydrogenase_Fe"/>
</dbReference>
<comment type="similarity">
    <text evidence="1">Belongs to the iron-containing alcohol dehydrogenase family.</text>
</comment>
<dbReference type="Gene3D" id="3.40.50.1970">
    <property type="match status" value="1"/>
</dbReference>
<dbReference type="CDD" id="cd08551">
    <property type="entry name" value="Fe-ADH"/>
    <property type="match status" value="1"/>
</dbReference>
<dbReference type="Pfam" id="PF00465">
    <property type="entry name" value="Fe-ADH"/>
    <property type="match status" value="1"/>
</dbReference>
<dbReference type="EC" id="1.1.1.202" evidence="5"/>
<reference evidence="5 6" key="1">
    <citation type="journal article" date="2013" name="Genome Announc.">
        <title>Draft Genome Sequence of Desulfotignum phosphitoxidans DSM 13687 Strain FiPS-3.</title>
        <authorList>
            <person name="Poehlein A."/>
            <person name="Daniel R."/>
            <person name="Simeonova D.D."/>
        </authorList>
    </citation>
    <scope>NUCLEOTIDE SEQUENCE [LARGE SCALE GENOMIC DNA]</scope>
    <source>
        <strain evidence="5 6">DSM 13687</strain>
    </source>
</reference>
<dbReference type="RefSeq" id="WP_006965662.1">
    <property type="nucleotide sequence ID" value="NZ_APJX01000003.1"/>
</dbReference>
<dbReference type="EMBL" id="APJX01000003">
    <property type="protein sequence ID" value="EMS80291.1"/>
    <property type="molecule type" value="Genomic_DNA"/>
</dbReference>
<dbReference type="PROSITE" id="PS00913">
    <property type="entry name" value="ADH_IRON_1"/>
    <property type="match status" value="1"/>
</dbReference>
<keyword evidence="2 5" id="KW-0560">Oxidoreductase</keyword>
<gene>
    <name evidence="5" type="primary">dhaT</name>
    <name evidence="5" type="ORF">Dpo_3c04360</name>
</gene>
<dbReference type="InterPro" id="IPR056798">
    <property type="entry name" value="ADH_Fe_C"/>
</dbReference>
<evidence type="ECO:0000259" key="4">
    <source>
        <dbReference type="Pfam" id="PF25137"/>
    </source>
</evidence>
<dbReference type="SUPFAM" id="SSF56796">
    <property type="entry name" value="Dehydroquinate synthase-like"/>
    <property type="match status" value="1"/>
</dbReference>
<dbReference type="OrthoDB" id="9778433at2"/>
<dbReference type="Pfam" id="PF25137">
    <property type="entry name" value="ADH_Fe_C"/>
    <property type="match status" value="1"/>
</dbReference>
<dbReference type="GO" id="GO:0047516">
    <property type="term" value="F:1,3-propanediol dehydrogenase activity"/>
    <property type="evidence" value="ECO:0007669"/>
    <property type="project" value="UniProtKB-EC"/>
</dbReference>